<dbReference type="AlphaFoldDB" id="A0A9N9E331"/>
<feature type="non-terminal residue" evidence="1">
    <location>
        <position position="1"/>
    </location>
</feature>
<reference evidence="1" key="1">
    <citation type="submission" date="2021-06" db="EMBL/GenBank/DDBJ databases">
        <authorList>
            <person name="Kallberg Y."/>
            <person name="Tangrot J."/>
            <person name="Rosling A."/>
        </authorList>
    </citation>
    <scope>NUCLEOTIDE SEQUENCE</scope>
    <source>
        <strain evidence="1">IA702</strain>
    </source>
</reference>
<comment type="caution">
    <text evidence="1">The sequence shown here is derived from an EMBL/GenBank/DDBJ whole genome shotgun (WGS) entry which is preliminary data.</text>
</comment>
<evidence type="ECO:0000313" key="1">
    <source>
        <dbReference type="EMBL" id="CAG8658143.1"/>
    </source>
</evidence>
<sequence>MKYLKRKRSSTVQKSLNYVREYAYYEAKINAEHDTPLREKLVAEFE</sequence>
<dbReference type="Proteomes" id="UP000789572">
    <property type="component" value="Unassembled WGS sequence"/>
</dbReference>
<gene>
    <name evidence="1" type="ORF">POCULU_LOCUS10313</name>
</gene>
<organism evidence="1 2">
    <name type="scientific">Paraglomus occultum</name>
    <dbReference type="NCBI Taxonomy" id="144539"/>
    <lineage>
        <taxon>Eukaryota</taxon>
        <taxon>Fungi</taxon>
        <taxon>Fungi incertae sedis</taxon>
        <taxon>Mucoromycota</taxon>
        <taxon>Glomeromycotina</taxon>
        <taxon>Glomeromycetes</taxon>
        <taxon>Paraglomerales</taxon>
        <taxon>Paraglomeraceae</taxon>
        <taxon>Paraglomus</taxon>
    </lineage>
</organism>
<keyword evidence="2" id="KW-1185">Reference proteome</keyword>
<protein>
    <submittedName>
        <fullName evidence="1">8658_t:CDS:1</fullName>
    </submittedName>
</protein>
<dbReference type="EMBL" id="CAJVPJ010005045">
    <property type="protein sequence ID" value="CAG8658143.1"/>
    <property type="molecule type" value="Genomic_DNA"/>
</dbReference>
<proteinExistence type="predicted"/>
<feature type="non-terminal residue" evidence="1">
    <location>
        <position position="46"/>
    </location>
</feature>
<accession>A0A9N9E331</accession>
<evidence type="ECO:0000313" key="2">
    <source>
        <dbReference type="Proteomes" id="UP000789572"/>
    </source>
</evidence>
<name>A0A9N9E331_9GLOM</name>